<evidence type="ECO:0000313" key="2">
    <source>
        <dbReference type="EMBL" id="MCA9385515.1"/>
    </source>
</evidence>
<evidence type="ECO:0000313" key="3">
    <source>
        <dbReference type="Proteomes" id="UP000754563"/>
    </source>
</evidence>
<proteinExistence type="predicted"/>
<dbReference type="InterPro" id="IPR001130">
    <property type="entry name" value="TatD-like"/>
</dbReference>
<feature type="binding site" evidence="1">
    <location>
        <position position="263"/>
    </location>
    <ligand>
        <name>a divalent metal cation</name>
        <dbReference type="ChEBI" id="CHEBI:60240"/>
        <label>1</label>
    </ligand>
</feature>
<accession>A0A955L893</accession>
<dbReference type="PANTHER" id="PTHR46124:SF2">
    <property type="entry name" value="D-AMINOACYL-TRNA DEACYLASE"/>
    <property type="match status" value="1"/>
</dbReference>
<dbReference type="GO" id="GO:0016788">
    <property type="term" value="F:hydrolase activity, acting on ester bonds"/>
    <property type="evidence" value="ECO:0007669"/>
    <property type="project" value="InterPro"/>
</dbReference>
<dbReference type="AlphaFoldDB" id="A0A955L893"/>
<feature type="binding site" evidence="1">
    <location>
        <position position="161"/>
    </location>
    <ligand>
        <name>a divalent metal cation</name>
        <dbReference type="ChEBI" id="CHEBI:60240"/>
        <label>2</label>
    </ligand>
</feature>
<feature type="binding site" evidence="1">
    <location>
        <position position="115"/>
    </location>
    <ligand>
        <name>a divalent metal cation</name>
        <dbReference type="ChEBI" id="CHEBI:60240"/>
        <label>1</label>
    </ligand>
</feature>
<dbReference type="GO" id="GO:0046872">
    <property type="term" value="F:metal ion binding"/>
    <property type="evidence" value="ECO:0007669"/>
    <property type="project" value="UniProtKB-KW"/>
</dbReference>
<feature type="binding site" evidence="1">
    <location>
        <position position="20"/>
    </location>
    <ligand>
        <name>a divalent metal cation</name>
        <dbReference type="ChEBI" id="CHEBI:60240"/>
        <label>1</label>
    </ligand>
</feature>
<feature type="binding site" evidence="1">
    <location>
        <position position="190"/>
    </location>
    <ligand>
        <name>a divalent metal cation</name>
        <dbReference type="ChEBI" id="CHEBI:60240"/>
        <label>2</label>
    </ligand>
</feature>
<keyword evidence="1" id="KW-0479">Metal-binding</keyword>
<dbReference type="PANTHER" id="PTHR46124">
    <property type="entry name" value="D-AMINOACYL-TRNA DEACYLASE"/>
    <property type="match status" value="1"/>
</dbReference>
<keyword evidence="2" id="KW-0378">Hydrolase</keyword>
<dbReference type="SUPFAM" id="SSF51556">
    <property type="entry name" value="Metallo-dependent hydrolases"/>
    <property type="match status" value="1"/>
</dbReference>
<gene>
    <name evidence="2" type="ORF">KC717_02615</name>
</gene>
<dbReference type="InterPro" id="IPR032466">
    <property type="entry name" value="Metal_Hydrolase"/>
</dbReference>
<dbReference type="PIRSF" id="PIRSF005902">
    <property type="entry name" value="DNase_TatD"/>
    <property type="match status" value="1"/>
</dbReference>
<dbReference type="CDD" id="cd01310">
    <property type="entry name" value="TatD_DNAse"/>
    <property type="match status" value="1"/>
</dbReference>
<feature type="binding site" evidence="1">
    <location>
        <position position="18"/>
    </location>
    <ligand>
        <name>a divalent metal cation</name>
        <dbReference type="ChEBI" id="CHEBI:60240"/>
        <label>1</label>
    </ligand>
</feature>
<dbReference type="Proteomes" id="UP000754563">
    <property type="component" value="Unassembled WGS sequence"/>
</dbReference>
<reference evidence="2" key="1">
    <citation type="submission" date="2020-04" db="EMBL/GenBank/DDBJ databases">
        <authorList>
            <person name="Zhang T."/>
        </authorList>
    </citation>
    <scope>NUCLEOTIDE SEQUENCE</scope>
    <source>
        <strain evidence="2">HKST-UBA11</strain>
    </source>
</reference>
<comment type="caution">
    <text evidence="2">The sequence shown here is derived from an EMBL/GenBank/DDBJ whole genome shotgun (WGS) entry which is preliminary data.</text>
</comment>
<name>A0A955L893_9BACT</name>
<dbReference type="EMBL" id="JAGQLH010000024">
    <property type="protein sequence ID" value="MCA9385515.1"/>
    <property type="molecule type" value="Genomic_DNA"/>
</dbReference>
<dbReference type="Pfam" id="PF01026">
    <property type="entry name" value="TatD_DNase"/>
    <property type="match status" value="1"/>
</dbReference>
<sequence>MKNILQHILENNILADTHCHLSMSVYKEDCIDVVRRADTQGVHLTVGMSVDLDNSKEVVAQAEKFPSLQAAIGIDPEVYIEGSTLVNFSIMPQDTWQLEDYLVKDEASNIVMIGETGLDNYWNKKNDLSEQEEHKSRQLQRALFHEHILLAQKYNMPLSIHSREAIHDCLDILKELESGFSTKKMRGVFHSMTPEEGDTEVTYYQKIRDVQDNGFMVGLNGIITYKNAHILRNSVLRLLEEQGVKKLTEPQELYQAGFVLETDGPYLAPDGKRGERNEPAYVRLIFEFLQNALDKT</sequence>
<evidence type="ECO:0000256" key="1">
    <source>
        <dbReference type="PIRSR" id="PIRSR005902-1"/>
    </source>
</evidence>
<dbReference type="Gene3D" id="3.20.20.140">
    <property type="entry name" value="Metal-dependent hydrolases"/>
    <property type="match status" value="1"/>
</dbReference>
<protein>
    <submittedName>
        <fullName evidence="2">TatD family hydrolase</fullName>
    </submittedName>
</protein>
<reference evidence="2" key="2">
    <citation type="journal article" date="2021" name="Microbiome">
        <title>Successional dynamics and alternative stable states in a saline activated sludge microbial community over 9 years.</title>
        <authorList>
            <person name="Wang Y."/>
            <person name="Ye J."/>
            <person name="Ju F."/>
            <person name="Liu L."/>
            <person name="Boyd J.A."/>
            <person name="Deng Y."/>
            <person name="Parks D.H."/>
            <person name="Jiang X."/>
            <person name="Yin X."/>
            <person name="Woodcroft B.J."/>
            <person name="Tyson G.W."/>
            <person name="Hugenholtz P."/>
            <person name="Polz M.F."/>
            <person name="Zhang T."/>
        </authorList>
    </citation>
    <scope>NUCLEOTIDE SEQUENCE</scope>
    <source>
        <strain evidence="2">HKST-UBA11</strain>
    </source>
</reference>
<organism evidence="2 3">
    <name type="scientific">Candidatus Dojkabacteria bacterium</name>
    <dbReference type="NCBI Taxonomy" id="2099670"/>
    <lineage>
        <taxon>Bacteria</taxon>
        <taxon>Candidatus Dojkabacteria</taxon>
    </lineage>
</organism>